<evidence type="ECO:0000256" key="1">
    <source>
        <dbReference type="SAM" id="Phobius"/>
    </source>
</evidence>
<sequence length="210" mass="24827">MKIHNTWFAQATYLGILGALVFATTRFTSSQSLTSLRFHDINQNNLTIYSLLIYASSYYIDSTYIFSFYKHRLHLQFTRLSNIIKRYQFKFINLFKQLNQNQPKKFQKNKKRIVINLNIIILIQIAISYIIYAGQFLAQRASFIEISFINCRLNKQFLVQKYLNSLNSFIFYTKIILFEQNTFNHLVIQSKTLAQVVVKGSLSQLCMQHF</sequence>
<dbReference type="HOGENOM" id="CLU_1312311_0_0_1"/>
<accession>A0E8A3</accession>
<feature type="transmembrane region" description="Helical" evidence="1">
    <location>
        <begin position="113"/>
        <end position="132"/>
    </location>
</feature>
<name>A0E8A3_PARTE</name>
<proteinExistence type="predicted"/>
<reference evidence="2 3" key="1">
    <citation type="journal article" date="2006" name="Nature">
        <title>Global trends of whole-genome duplications revealed by the ciliate Paramecium tetraurelia.</title>
        <authorList>
            <consortium name="Genoscope"/>
            <person name="Aury J.-M."/>
            <person name="Jaillon O."/>
            <person name="Duret L."/>
            <person name="Noel B."/>
            <person name="Jubin C."/>
            <person name="Porcel B.M."/>
            <person name="Segurens B."/>
            <person name="Daubin V."/>
            <person name="Anthouard V."/>
            <person name="Aiach N."/>
            <person name="Arnaiz O."/>
            <person name="Billaut A."/>
            <person name="Beisson J."/>
            <person name="Blanc I."/>
            <person name="Bouhouche K."/>
            <person name="Camara F."/>
            <person name="Duharcourt S."/>
            <person name="Guigo R."/>
            <person name="Gogendeau D."/>
            <person name="Katinka M."/>
            <person name="Keller A.-M."/>
            <person name="Kissmehl R."/>
            <person name="Klotz C."/>
            <person name="Koll F."/>
            <person name="Le Moue A."/>
            <person name="Lepere C."/>
            <person name="Malinsky S."/>
            <person name="Nowacki M."/>
            <person name="Nowak J.K."/>
            <person name="Plattner H."/>
            <person name="Poulain J."/>
            <person name="Ruiz F."/>
            <person name="Serrano V."/>
            <person name="Zagulski M."/>
            <person name="Dessen P."/>
            <person name="Betermier M."/>
            <person name="Weissenbach J."/>
            <person name="Scarpelli C."/>
            <person name="Schachter V."/>
            <person name="Sperling L."/>
            <person name="Meyer E."/>
            <person name="Cohen J."/>
            <person name="Wincker P."/>
        </authorList>
    </citation>
    <scope>NUCLEOTIDE SEQUENCE [LARGE SCALE GENOMIC DNA]</scope>
    <source>
        <strain evidence="2 3">Stock d4-2</strain>
    </source>
</reference>
<dbReference type="RefSeq" id="XP_001458917.1">
    <property type="nucleotide sequence ID" value="XM_001458880.1"/>
</dbReference>
<dbReference type="KEGG" id="ptm:GSPATT00024248001"/>
<dbReference type="OMA" id="VEIYYIN"/>
<dbReference type="Proteomes" id="UP000000600">
    <property type="component" value="Unassembled WGS sequence"/>
</dbReference>
<dbReference type="GeneID" id="5044702"/>
<gene>
    <name evidence="2" type="ORF">GSPATT00024248001</name>
</gene>
<protein>
    <recommendedName>
        <fullName evidence="4">Transmembrane protein</fullName>
    </recommendedName>
</protein>
<organism evidence="2 3">
    <name type="scientific">Paramecium tetraurelia</name>
    <dbReference type="NCBI Taxonomy" id="5888"/>
    <lineage>
        <taxon>Eukaryota</taxon>
        <taxon>Sar</taxon>
        <taxon>Alveolata</taxon>
        <taxon>Ciliophora</taxon>
        <taxon>Intramacronucleata</taxon>
        <taxon>Oligohymenophorea</taxon>
        <taxon>Peniculida</taxon>
        <taxon>Parameciidae</taxon>
        <taxon>Paramecium</taxon>
    </lineage>
</organism>
<keyword evidence="1" id="KW-1133">Transmembrane helix</keyword>
<dbReference type="EMBL" id="CT868663">
    <property type="protein sequence ID" value="CAK91520.1"/>
    <property type="molecule type" value="Genomic_DNA"/>
</dbReference>
<feature type="transmembrane region" description="Helical" evidence="1">
    <location>
        <begin position="7"/>
        <end position="28"/>
    </location>
</feature>
<evidence type="ECO:0000313" key="2">
    <source>
        <dbReference type="EMBL" id="CAK91520.1"/>
    </source>
</evidence>
<dbReference type="InParanoid" id="A0E8A3"/>
<keyword evidence="1" id="KW-0812">Transmembrane</keyword>
<feature type="transmembrane region" description="Helical" evidence="1">
    <location>
        <begin position="48"/>
        <end position="69"/>
    </location>
</feature>
<evidence type="ECO:0008006" key="4">
    <source>
        <dbReference type="Google" id="ProtNLM"/>
    </source>
</evidence>
<dbReference type="AlphaFoldDB" id="A0E8A3"/>
<keyword evidence="1" id="KW-0472">Membrane</keyword>
<keyword evidence="3" id="KW-1185">Reference proteome</keyword>
<evidence type="ECO:0000313" key="3">
    <source>
        <dbReference type="Proteomes" id="UP000000600"/>
    </source>
</evidence>